<evidence type="ECO:0000256" key="3">
    <source>
        <dbReference type="ARBA" id="ARBA00022679"/>
    </source>
</evidence>
<dbReference type="PANTHER" id="PTHR24346:SF82">
    <property type="entry name" value="KP78A-RELATED"/>
    <property type="match status" value="1"/>
</dbReference>
<evidence type="ECO:0000256" key="6">
    <source>
        <dbReference type="ARBA" id="ARBA00022840"/>
    </source>
</evidence>
<feature type="binding site" evidence="7">
    <location>
        <position position="39"/>
    </location>
    <ligand>
        <name>ATP</name>
        <dbReference type="ChEBI" id="CHEBI:30616"/>
    </ligand>
</feature>
<dbReference type="STRING" id="230819.A0A5C3KUY0"/>
<dbReference type="GO" id="GO:0004674">
    <property type="term" value="F:protein serine/threonine kinase activity"/>
    <property type="evidence" value="ECO:0007669"/>
    <property type="project" value="UniProtKB-KW"/>
</dbReference>
<dbReference type="EMBL" id="ML210202">
    <property type="protein sequence ID" value="TFK24326.1"/>
    <property type="molecule type" value="Genomic_DNA"/>
</dbReference>
<reference evidence="11 12" key="1">
    <citation type="journal article" date="2019" name="Nat. Ecol. Evol.">
        <title>Megaphylogeny resolves global patterns of mushroom evolution.</title>
        <authorList>
            <person name="Varga T."/>
            <person name="Krizsan K."/>
            <person name="Foldi C."/>
            <person name="Dima B."/>
            <person name="Sanchez-Garcia M."/>
            <person name="Sanchez-Ramirez S."/>
            <person name="Szollosi G.J."/>
            <person name="Szarkandi J.G."/>
            <person name="Papp V."/>
            <person name="Albert L."/>
            <person name="Andreopoulos W."/>
            <person name="Angelini C."/>
            <person name="Antonin V."/>
            <person name="Barry K.W."/>
            <person name="Bougher N.L."/>
            <person name="Buchanan P."/>
            <person name="Buyck B."/>
            <person name="Bense V."/>
            <person name="Catcheside P."/>
            <person name="Chovatia M."/>
            <person name="Cooper J."/>
            <person name="Damon W."/>
            <person name="Desjardin D."/>
            <person name="Finy P."/>
            <person name="Geml J."/>
            <person name="Haridas S."/>
            <person name="Hughes K."/>
            <person name="Justo A."/>
            <person name="Karasinski D."/>
            <person name="Kautmanova I."/>
            <person name="Kiss B."/>
            <person name="Kocsube S."/>
            <person name="Kotiranta H."/>
            <person name="LaButti K.M."/>
            <person name="Lechner B.E."/>
            <person name="Liimatainen K."/>
            <person name="Lipzen A."/>
            <person name="Lukacs Z."/>
            <person name="Mihaltcheva S."/>
            <person name="Morgado L.N."/>
            <person name="Niskanen T."/>
            <person name="Noordeloos M.E."/>
            <person name="Ohm R.A."/>
            <person name="Ortiz-Santana B."/>
            <person name="Ovrebo C."/>
            <person name="Racz N."/>
            <person name="Riley R."/>
            <person name="Savchenko A."/>
            <person name="Shiryaev A."/>
            <person name="Soop K."/>
            <person name="Spirin V."/>
            <person name="Szebenyi C."/>
            <person name="Tomsovsky M."/>
            <person name="Tulloss R.E."/>
            <person name="Uehling J."/>
            <person name="Grigoriev I.V."/>
            <person name="Vagvolgyi C."/>
            <person name="Papp T."/>
            <person name="Martin F.M."/>
            <person name="Miettinen O."/>
            <person name="Hibbett D.S."/>
            <person name="Nagy L.G."/>
        </authorList>
    </citation>
    <scope>NUCLEOTIDE SEQUENCE [LARGE SCALE GENOMIC DNA]</scope>
    <source>
        <strain evidence="11 12">CBS 121175</strain>
    </source>
</reference>
<evidence type="ECO:0000256" key="9">
    <source>
        <dbReference type="SAM" id="MobiDB-lite"/>
    </source>
</evidence>
<evidence type="ECO:0000256" key="4">
    <source>
        <dbReference type="ARBA" id="ARBA00022741"/>
    </source>
</evidence>
<evidence type="ECO:0000256" key="7">
    <source>
        <dbReference type="PROSITE-ProRule" id="PRU10141"/>
    </source>
</evidence>
<dbReference type="SUPFAM" id="SSF56112">
    <property type="entry name" value="Protein kinase-like (PK-like)"/>
    <property type="match status" value="1"/>
</dbReference>
<dbReference type="Gene3D" id="1.10.510.10">
    <property type="entry name" value="Transferase(Phosphotransferase) domain 1"/>
    <property type="match status" value="1"/>
</dbReference>
<keyword evidence="6 7" id="KW-0067">ATP-binding</keyword>
<evidence type="ECO:0000256" key="8">
    <source>
        <dbReference type="RuleBase" id="RU000304"/>
    </source>
</evidence>
<accession>A0A5C3KUY0</accession>
<dbReference type="PROSITE" id="PS00108">
    <property type="entry name" value="PROTEIN_KINASE_ST"/>
    <property type="match status" value="1"/>
</dbReference>
<keyword evidence="5 11" id="KW-0418">Kinase</keyword>
<dbReference type="GO" id="GO:0005524">
    <property type="term" value="F:ATP binding"/>
    <property type="evidence" value="ECO:0007669"/>
    <property type="project" value="UniProtKB-UniRule"/>
</dbReference>
<dbReference type="OrthoDB" id="539158at2759"/>
<proteinExistence type="inferred from homology"/>
<dbReference type="AlphaFoldDB" id="A0A5C3KUY0"/>
<evidence type="ECO:0000256" key="2">
    <source>
        <dbReference type="ARBA" id="ARBA00022527"/>
    </source>
</evidence>
<evidence type="ECO:0000313" key="12">
    <source>
        <dbReference type="Proteomes" id="UP000307440"/>
    </source>
</evidence>
<keyword evidence="3" id="KW-0808">Transferase</keyword>
<sequence length="479" mass="53529">MPEYPKVTGYTLVDKIGGGGFSNVFKAIDFTHHRAAACKHIPLTLQTTDKERKTLDKEMRIHAALDHVHVLKFVNAVIVEVRHRELYWPGYYMLLELAGGGDLFDKIAPDRGVEDDTAHHFFGQLIAGMTYIHSQGVCHRDLKPENILLDAGGTLKISDYGLSAVYKLKDSGRTRTLTERCGSLPYVAPELANEVPYHAEPIDVWGCGVILFTMLVGNTPWDEPTTRSPEFRRYLDRTIFLEDPWNRIGERVLSLVCGMLEVDPARRLTLGQVAAHSWLVRPSQLLKKGPIVLAERLTNGLRENGDLDIAAPDLGQAMDVDGDEYGGPTNTNHTQFTQKLMLFSQTQAGTRYTPNLTRFYARLPPAQLLPLIQSALEGHGVRCKASGDNELLLRVGGFDKRKVRFKGWVEVERYSSRSDGDEDGDASGDSMGEDGDDGKVGFEGSFCSMARDEGNPISWRQLWKALVQSEGVKEWVLWR</sequence>
<evidence type="ECO:0000256" key="1">
    <source>
        <dbReference type="ARBA" id="ARBA00010791"/>
    </source>
</evidence>
<feature type="domain" description="Protein kinase" evidence="10">
    <location>
        <begin position="10"/>
        <end position="279"/>
    </location>
</feature>
<organism evidence="11 12">
    <name type="scientific">Coprinopsis marcescibilis</name>
    <name type="common">Agaric fungus</name>
    <name type="synonym">Psathyrella marcescibilis</name>
    <dbReference type="NCBI Taxonomy" id="230819"/>
    <lineage>
        <taxon>Eukaryota</taxon>
        <taxon>Fungi</taxon>
        <taxon>Dikarya</taxon>
        <taxon>Basidiomycota</taxon>
        <taxon>Agaricomycotina</taxon>
        <taxon>Agaricomycetes</taxon>
        <taxon>Agaricomycetidae</taxon>
        <taxon>Agaricales</taxon>
        <taxon>Agaricineae</taxon>
        <taxon>Psathyrellaceae</taxon>
        <taxon>Coprinopsis</taxon>
    </lineage>
</organism>
<dbReference type="InterPro" id="IPR008271">
    <property type="entry name" value="Ser/Thr_kinase_AS"/>
</dbReference>
<dbReference type="PANTHER" id="PTHR24346">
    <property type="entry name" value="MAP/MICROTUBULE AFFINITY-REGULATING KINASE"/>
    <property type="match status" value="1"/>
</dbReference>
<gene>
    <name evidence="11" type="ORF">FA15DRAFT_669666</name>
</gene>
<evidence type="ECO:0000313" key="11">
    <source>
        <dbReference type="EMBL" id="TFK24326.1"/>
    </source>
</evidence>
<dbReference type="GO" id="GO:0005737">
    <property type="term" value="C:cytoplasm"/>
    <property type="evidence" value="ECO:0007669"/>
    <property type="project" value="TreeGrafter"/>
</dbReference>
<dbReference type="PROSITE" id="PS00107">
    <property type="entry name" value="PROTEIN_KINASE_ATP"/>
    <property type="match status" value="1"/>
</dbReference>
<name>A0A5C3KUY0_COPMA</name>
<dbReference type="Pfam" id="PF00069">
    <property type="entry name" value="Pkinase"/>
    <property type="match status" value="1"/>
</dbReference>
<dbReference type="InterPro" id="IPR011009">
    <property type="entry name" value="Kinase-like_dom_sf"/>
</dbReference>
<protein>
    <submittedName>
        <fullName evidence="11">CAMK/CAMKL/CHK1 protein kinase</fullName>
    </submittedName>
</protein>
<keyword evidence="2 8" id="KW-0723">Serine/threonine-protein kinase</keyword>
<dbReference type="FunFam" id="1.10.510.10:FF:000571">
    <property type="entry name" value="Maternal embryonic leucine zipper kinase"/>
    <property type="match status" value="1"/>
</dbReference>
<feature type="region of interest" description="Disordered" evidence="9">
    <location>
        <begin position="416"/>
        <end position="437"/>
    </location>
</feature>
<evidence type="ECO:0000259" key="10">
    <source>
        <dbReference type="PROSITE" id="PS50011"/>
    </source>
</evidence>
<comment type="similarity">
    <text evidence="1">Belongs to the protein kinase superfamily. CAMK Ser/Thr protein kinase family. NIM1 subfamily.</text>
</comment>
<dbReference type="InterPro" id="IPR000719">
    <property type="entry name" value="Prot_kinase_dom"/>
</dbReference>
<dbReference type="PROSITE" id="PS50011">
    <property type="entry name" value="PROTEIN_KINASE_DOM"/>
    <property type="match status" value="1"/>
</dbReference>
<dbReference type="Proteomes" id="UP000307440">
    <property type="component" value="Unassembled WGS sequence"/>
</dbReference>
<keyword evidence="12" id="KW-1185">Reference proteome</keyword>
<dbReference type="SMART" id="SM00220">
    <property type="entry name" value="S_TKc"/>
    <property type="match status" value="1"/>
</dbReference>
<feature type="compositionally biased region" description="Acidic residues" evidence="9">
    <location>
        <begin position="420"/>
        <end position="436"/>
    </location>
</feature>
<dbReference type="GO" id="GO:0035556">
    <property type="term" value="P:intracellular signal transduction"/>
    <property type="evidence" value="ECO:0007669"/>
    <property type="project" value="TreeGrafter"/>
</dbReference>
<dbReference type="InterPro" id="IPR017441">
    <property type="entry name" value="Protein_kinase_ATP_BS"/>
</dbReference>
<evidence type="ECO:0000256" key="5">
    <source>
        <dbReference type="ARBA" id="ARBA00022777"/>
    </source>
</evidence>
<keyword evidence="4 7" id="KW-0547">Nucleotide-binding</keyword>